<dbReference type="Pfam" id="PF24681">
    <property type="entry name" value="Kelch_KLHDC2_KLHL20_DRC7"/>
    <property type="match status" value="1"/>
</dbReference>
<keyword evidence="2" id="KW-0677">Repeat</keyword>
<evidence type="ECO:0008006" key="6">
    <source>
        <dbReference type="Google" id="ProtNLM"/>
    </source>
</evidence>
<evidence type="ECO:0000256" key="3">
    <source>
        <dbReference type="SAM" id="MobiDB-lite"/>
    </source>
</evidence>
<sequence>MRTKNKTHIRYTALWKSIKQYHGNSYPKFNSLFQSESAVLCKNTFDSPTLLILNDLSRSKIYEYSLDTNTLKNFNIIKYNDSTNYNRPFGYYAVTEEINKSIFIFGGMTASKRGNMKFSNKLYRLSLSNRTLLEVDVINKDEQPAARVGATLTYVSVPYPHLLMFGGVTESGKFKNDIWVFNILKLRWDIIDTSGEIPPPMELHSAKLWKKFLIVTGGLIKDGTKFNTLDDIYWLDLENVEWHCHSGSNLVNRANHTMHVLNEEILIFGGFQILKNNKSFKNMKFDRDNYVAFHENLIEKSKILDSMNIINMDSLDIEIIDDDETSIIMTPITGHSSFLYGNIFGIFGGTALDLENEELYNNENFYICELGSPPSPYHAIPYNINCSSFDLVWKESCSLKQLEMNRTYSVEIMKLSNDSDLEAIDGMQIAYTGRRSKCHINRIIYNEKYSTPLYPDTNYKVRLYSYTKYNDFERFNFPETVIRTAPCDIIALPVPNYYFLETENLFIINWVNENYNKFPCVHTKYYVSAIPIYIEKSENNNKYIMDLNSSILYIGLNREISFTIDQLIKSLKKQSKFFESTEDKSIFHVIIKIDQYNLIHDNIIRFDTKQVMITISNYEFESFMCDEELLNFLAKHEIEKFGDSNSLSGSELKVEPIDNPQDTPSTRNTRSTRSTRSSTRSATTSSKRKRNNMNSEMYSSLRSNNNNSLDSVIELDLITKNKEKSKSLKNTFKDEGEVFNIKLFKNNYMMKIEYEYFDKSTIKERKKTYNEEEDENDDYNYVQNDEETYDKYDNYFNKTLEKPSKKFKASYTEEEVAKYSNYYTKDNISKYKDNYYNYINRKRKENYERPKKEYDDKYQSKIVCFNTHNGREYLTTSINELYFTGDIIIQDEDCPIELTNSEKRAILTLMKYNKNFIFQYYSPSKNESSQYDTIFPDSLNSLISENTELNNINNLLSKIKEDDKCIKLAFLDNNITRYIICANDKNKRNPTDIALFFI</sequence>
<dbReference type="EMBL" id="MCFG01000045">
    <property type="protein sequence ID" value="ORX84830.1"/>
    <property type="molecule type" value="Genomic_DNA"/>
</dbReference>
<dbReference type="PANTHER" id="PTHR46093">
    <property type="entry name" value="ACYL-COA-BINDING DOMAIN-CONTAINING PROTEIN 5"/>
    <property type="match status" value="1"/>
</dbReference>
<name>A0A1Y1XGE6_9FUNG</name>
<dbReference type="SUPFAM" id="SSF49265">
    <property type="entry name" value="Fibronectin type III"/>
    <property type="match status" value="1"/>
</dbReference>
<protein>
    <recommendedName>
        <fullName evidence="6">Galactose oxidase</fullName>
    </recommendedName>
</protein>
<dbReference type="PANTHER" id="PTHR46093:SF18">
    <property type="entry name" value="FIBRONECTIN TYPE-III DOMAIN-CONTAINING PROTEIN"/>
    <property type="match status" value="1"/>
</dbReference>
<feature type="compositionally biased region" description="Low complexity" evidence="3">
    <location>
        <begin position="665"/>
        <end position="685"/>
    </location>
</feature>
<dbReference type="InterPro" id="IPR036116">
    <property type="entry name" value="FN3_sf"/>
</dbReference>
<evidence type="ECO:0000313" key="4">
    <source>
        <dbReference type="EMBL" id="ORX84830.1"/>
    </source>
</evidence>
<reference evidence="4 5" key="2">
    <citation type="submission" date="2016-08" db="EMBL/GenBank/DDBJ databases">
        <title>Pervasive Adenine N6-methylation of Active Genes in Fungi.</title>
        <authorList>
            <consortium name="DOE Joint Genome Institute"/>
            <person name="Mondo S.J."/>
            <person name="Dannebaum R.O."/>
            <person name="Kuo R.C."/>
            <person name="Labutti K."/>
            <person name="Haridas S."/>
            <person name="Kuo A."/>
            <person name="Salamov A."/>
            <person name="Ahrendt S.R."/>
            <person name="Lipzen A."/>
            <person name="Sullivan W."/>
            <person name="Andreopoulos W.B."/>
            <person name="Clum A."/>
            <person name="Lindquist E."/>
            <person name="Daum C."/>
            <person name="Ramamoorthy G.K."/>
            <person name="Gryganskyi A."/>
            <person name="Culley D."/>
            <person name="Magnuson J.K."/>
            <person name="James T.Y."/>
            <person name="O'Malley M.A."/>
            <person name="Stajich J.E."/>
            <person name="Spatafora J.W."/>
            <person name="Visel A."/>
            <person name="Grigoriev I.V."/>
        </authorList>
    </citation>
    <scope>NUCLEOTIDE SEQUENCE [LARGE SCALE GENOMIC DNA]</scope>
    <source>
        <strain evidence="4 5">S4</strain>
    </source>
</reference>
<dbReference type="AlphaFoldDB" id="A0A1Y1XGE6"/>
<comment type="caution">
    <text evidence="4">The sequence shown here is derived from an EMBL/GenBank/DDBJ whole genome shotgun (WGS) entry which is preliminary data.</text>
</comment>
<dbReference type="InterPro" id="IPR015915">
    <property type="entry name" value="Kelch-typ_b-propeller"/>
</dbReference>
<reference evidence="4 5" key="1">
    <citation type="submission" date="2016-08" db="EMBL/GenBank/DDBJ databases">
        <title>A Parts List for Fungal Cellulosomes Revealed by Comparative Genomics.</title>
        <authorList>
            <consortium name="DOE Joint Genome Institute"/>
            <person name="Haitjema C.H."/>
            <person name="Gilmore S.P."/>
            <person name="Henske J.K."/>
            <person name="Solomon K.V."/>
            <person name="De Groot R."/>
            <person name="Kuo A."/>
            <person name="Mondo S.J."/>
            <person name="Salamov A.A."/>
            <person name="Labutti K."/>
            <person name="Zhao Z."/>
            <person name="Chiniquy J."/>
            <person name="Barry K."/>
            <person name="Brewer H.M."/>
            <person name="Purvine S.O."/>
            <person name="Wright A.T."/>
            <person name="Boxma B."/>
            <person name="Van Alen T."/>
            <person name="Hackstein J.H."/>
            <person name="Baker S.E."/>
            <person name="Grigoriev I.V."/>
            <person name="O'Malley M.A."/>
        </authorList>
    </citation>
    <scope>NUCLEOTIDE SEQUENCE [LARGE SCALE GENOMIC DNA]</scope>
    <source>
        <strain evidence="4 5">S4</strain>
    </source>
</reference>
<gene>
    <name evidence="4" type="ORF">BCR32DRAFT_291089</name>
</gene>
<evidence type="ECO:0000256" key="1">
    <source>
        <dbReference type="ARBA" id="ARBA00022441"/>
    </source>
</evidence>
<dbReference type="SUPFAM" id="SSF117281">
    <property type="entry name" value="Kelch motif"/>
    <property type="match status" value="1"/>
</dbReference>
<proteinExistence type="predicted"/>
<keyword evidence="5" id="KW-1185">Reference proteome</keyword>
<dbReference type="Proteomes" id="UP000193944">
    <property type="component" value="Unassembled WGS sequence"/>
</dbReference>
<evidence type="ECO:0000313" key="5">
    <source>
        <dbReference type="Proteomes" id="UP000193944"/>
    </source>
</evidence>
<evidence type="ECO:0000256" key="2">
    <source>
        <dbReference type="ARBA" id="ARBA00022737"/>
    </source>
</evidence>
<feature type="region of interest" description="Disordered" evidence="3">
    <location>
        <begin position="644"/>
        <end position="705"/>
    </location>
</feature>
<organism evidence="4 5">
    <name type="scientific">Anaeromyces robustus</name>
    <dbReference type="NCBI Taxonomy" id="1754192"/>
    <lineage>
        <taxon>Eukaryota</taxon>
        <taxon>Fungi</taxon>
        <taxon>Fungi incertae sedis</taxon>
        <taxon>Chytridiomycota</taxon>
        <taxon>Chytridiomycota incertae sedis</taxon>
        <taxon>Neocallimastigomycetes</taxon>
        <taxon>Neocallimastigales</taxon>
        <taxon>Neocallimastigaceae</taxon>
        <taxon>Anaeromyces</taxon>
    </lineage>
</organism>
<keyword evidence="1" id="KW-0880">Kelch repeat</keyword>
<accession>A0A1Y1XGE6</accession>
<dbReference type="STRING" id="1754192.A0A1Y1XGE6"/>
<dbReference type="OrthoDB" id="45365at2759"/>
<dbReference type="Gene3D" id="2.120.10.80">
    <property type="entry name" value="Kelch-type beta propeller"/>
    <property type="match status" value="1"/>
</dbReference>